<dbReference type="GO" id="GO:0043565">
    <property type="term" value="F:sequence-specific DNA binding"/>
    <property type="evidence" value="ECO:0007669"/>
    <property type="project" value="InterPro"/>
</dbReference>
<dbReference type="SMART" id="SM00692">
    <property type="entry name" value="DM3"/>
    <property type="match status" value="1"/>
</dbReference>
<keyword evidence="5" id="KW-0862">Zinc</keyword>
<feature type="domain" description="THAP-type" evidence="14">
    <location>
        <begin position="1"/>
        <end position="96"/>
    </location>
</feature>
<dbReference type="GO" id="GO:0005654">
    <property type="term" value="C:nucleoplasm"/>
    <property type="evidence" value="ECO:0007669"/>
    <property type="project" value="UniProtKB-SubCell"/>
</dbReference>
<dbReference type="PROSITE" id="PS50950">
    <property type="entry name" value="ZF_THAP"/>
    <property type="match status" value="1"/>
</dbReference>
<dbReference type="AlphaFoldDB" id="T1IYY2"/>
<dbReference type="PANTHER" id="PTHR46600">
    <property type="entry name" value="THAP DOMAIN-CONTAINING"/>
    <property type="match status" value="1"/>
</dbReference>
<keyword evidence="7" id="KW-0175">Coiled coil</keyword>
<name>T1IYY2_STRMM</name>
<dbReference type="GO" id="GO:0008270">
    <property type="term" value="F:zinc ion binding"/>
    <property type="evidence" value="ECO:0007669"/>
    <property type="project" value="UniProtKB-KW"/>
</dbReference>
<dbReference type="PhylomeDB" id="T1IYY2"/>
<keyword evidence="6" id="KW-0805">Transcription regulation</keyword>
<evidence type="ECO:0000256" key="7">
    <source>
        <dbReference type="ARBA" id="ARBA00023054"/>
    </source>
</evidence>
<keyword evidence="8 12" id="KW-0238">DNA-binding</keyword>
<evidence type="ECO:0000313" key="16">
    <source>
        <dbReference type="Proteomes" id="UP000014500"/>
    </source>
</evidence>
<evidence type="ECO:0000256" key="9">
    <source>
        <dbReference type="ARBA" id="ARBA00023163"/>
    </source>
</evidence>
<comment type="subcellular location">
    <subcellularLocation>
        <location evidence="1">Nucleus</location>
        <location evidence="1">Nucleoplasm</location>
    </subcellularLocation>
</comment>
<comment type="similarity">
    <text evidence="2">Belongs to the THAP1 family.</text>
</comment>
<evidence type="ECO:0000256" key="4">
    <source>
        <dbReference type="ARBA" id="ARBA00022771"/>
    </source>
</evidence>
<keyword evidence="4 12" id="KW-0863">Zinc-finger</keyword>
<proteinExistence type="inferred from homology"/>
<keyword evidence="3" id="KW-0479">Metal-binding</keyword>
<dbReference type="SMART" id="SM00980">
    <property type="entry name" value="THAP"/>
    <property type="match status" value="1"/>
</dbReference>
<feature type="region of interest" description="Disordered" evidence="13">
    <location>
        <begin position="105"/>
        <end position="133"/>
    </location>
</feature>
<dbReference type="OMA" id="HTEMSNC"/>
<evidence type="ECO:0000313" key="15">
    <source>
        <dbReference type="EnsemblMetazoa" id="SMAR006450-PA"/>
    </source>
</evidence>
<dbReference type="InterPro" id="IPR006612">
    <property type="entry name" value="THAP_Znf"/>
</dbReference>
<keyword evidence="16" id="KW-1185">Reference proteome</keyword>
<dbReference type="InterPro" id="IPR026516">
    <property type="entry name" value="THAP1/10"/>
</dbReference>
<organism evidence="15 16">
    <name type="scientific">Strigamia maritima</name>
    <name type="common">European centipede</name>
    <name type="synonym">Geophilus maritimus</name>
    <dbReference type="NCBI Taxonomy" id="126957"/>
    <lineage>
        <taxon>Eukaryota</taxon>
        <taxon>Metazoa</taxon>
        <taxon>Ecdysozoa</taxon>
        <taxon>Arthropoda</taxon>
        <taxon>Myriapoda</taxon>
        <taxon>Chilopoda</taxon>
        <taxon>Pleurostigmophora</taxon>
        <taxon>Geophilomorpha</taxon>
        <taxon>Linotaeniidae</taxon>
        <taxon>Strigamia</taxon>
    </lineage>
</organism>
<dbReference type="Proteomes" id="UP000014500">
    <property type="component" value="Unassembled WGS sequence"/>
</dbReference>
<evidence type="ECO:0000259" key="14">
    <source>
        <dbReference type="PROSITE" id="PS50950"/>
    </source>
</evidence>
<sequence length="224" mass="25426">MGRKCFVPNCKGGYAGQSVKVSTFKAPSNPEQLQKWKAKIPRQDRQITEKDCVCELHFHAAEIIRFWEKKNDAGVVLAHSDYKKPVLKPGAVPSLFPNCPAYLSQKQRPERNSPKQRKSPPQQTSKRKRPANQNVIVECDIEEDIEENTGGFNVDCVKSIDEIENWRSEVLFGTIRLLATSSQFQLPHSTWSVHVTDEPKKFVTFFQVLPQANGLSHTEMSNCT</sequence>
<protein>
    <recommendedName>
        <fullName evidence="14">THAP-type domain-containing protein</fullName>
    </recommendedName>
</protein>
<dbReference type="HOGENOM" id="CLU_1322087_0_0_1"/>
<dbReference type="PANTHER" id="PTHR46600:SF1">
    <property type="entry name" value="THAP DOMAIN-CONTAINING PROTEIN 1"/>
    <property type="match status" value="1"/>
</dbReference>
<keyword evidence="9" id="KW-0804">Transcription</keyword>
<keyword evidence="11" id="KW-0131">Cell cycle</keyword>
<dbReference type="EnsemblMetazoa" id="SMAR006450-RA">
    <property type="protein sequence ID" value="SMAR006450-PA"/>
    <property type="gene ID" value="SMAR006450"/>
</dbReference>
<evidence type="ECO:0000256" key="2">
    <source>
        <dbReference type="ARBA" id="ARBA00006177"/>
    </source>
</evidence>
<keyword evidence="10" id="KW-0539">Nucleus</keyword>
<evidence type="ECO:0000256" key="13">
    <source>
        <dbReference type="SAM" id="MobiDB-lite"/>
    </source>
</evidence>
<evidence type="ECO:0000256" key="1">
    <source>
        <dbReference type="ARBA" id="ARBA00004642"/>
    </source>
</evidence>
<dbReference type="EMBL" id="JH431701">
    <property type="status" value="NOT_ANNOTATED_CDS"/>
    <property type="molecule type" value="Genomic_DNA"/>
</dbReference>
<evidence type="ECO:0000256" key="10">
    <source>
        <dbReference type="ARBA" id="ARBA00023242"/>
    </source>
</evidence>
<evidence type="ECO:0000256" key="5">
    <source>
        <dbReference type="ARBA" id="ARBA00022833"/>
    </source>
</evidence>
<reference evidence="16" key="1">
    <citation type="submission" date="2011-05" db="EMBL/GenBank/DDBJ databases">
        <authorList>
            <person name="Richards S.R."/>
            <person name="Qu J."/>
            <person name="Jiang H."/>
            <person name="Jhangiani S.N."/>
            <person name="Agravi P."/>
            <person name="Goodspeed R."/>
            <person name="Gross S."/>
            <person name="Mandapat C."/>
            <person name="Jackson L."/>
            <person name="Mathew T."/>
            <person name="Pu L."/>
            <person name="Thornton R."/>
            <person name="Saada N."/>
            <person name="Wilczek-Boney K.B."/>
            <person name="Lee S."/>
            <person name="Kovar C."/>
            <person name="Wu Y."/>
            <person name="Scherer S.E."/>
            <person name="Worley K.C."/>
            <person name="Muzny D.M."/>
            <person name="Gibbs R."/>
        </authorList>
    </citation>
    <scope>NUCLEOTIDE SEQUENCE</scope>
    <source>
        <strain evidence="16">Brora</strain>
    </source>
</reference>
<dbReference type="Pfam" id="PF05485">
    <property type="entry name" value="THAP"/>
    <property type="match status" value="1"/>
</dbReference>
<accession>T1IYY2</accession>
<dbReference type="SUPFAM" id="SSF57716">
    <property type="entry name" value="Glucocorticoid receptor-like (DNA-binding domain)"/>
    <property type="match status" value="1"/>
</dbReference>
<evidence type="ECO:0000256" key="8">
    <source>
        <dbReference type="ARBA" id="ARBA00023125"/>
    </source>
</evidence>
<evidence type="ECO:0000256" key="6">
    <source>
        <dbReference type="ARBA" id="ARBA00023015"/>
    </source>
</evidence>
<evidence type="ECO:0000256" key="3">
    <source>
        <dbReference type="ARBA" id="ARBA00022723"/>
    </source>
</evidence>
<reference evidence="15" key="2">
    <citation type="submission" date="2015-02" db="UniProtKB">
        <authorList>
            <consortium name="EnsemblMetazoa"/>
        </authorList>
    </citation>
    <scope>IDENTIFICATION</scope>
</reference>
<evidence type="ECO:0000256" key="12">
    <source>
        <dbReference type="PROSITE-ProRule" id="PRU00309"/>
    </source>
</evidence>
<evidence type="ECO:0000256" key="11">
    <source>
        <dbReference type="ARBA" id="ARBA00023306"/>
    </source>
</evidence>